<gene>
    <name evidence="2" type="ordered locus">Closa_1106</name>
</gene>
<sequence>MGVFSEINMEMQSGIDSPFEDEGAFEQTPAFEQVERLPVMPSEQTEEEMKLPAPQAYAPNDMDSAEDDADTSEDGPTDDEDDCGEESEDEMEPDSKTEPDTVTSKAQADAEEQKKRAEHEATEAKRKEEWEAAQAAKKAAEKEQLDHLAAMGDNEIMEASAKRVSSDTEKLTRRNMKECVSEYIQTLCFSDPAFARLTMQPRKTMIHCFYYINRKAMEFLQQEIKDNGIKPEGPNGAYGGDIPDDMCYQWAEEYFRDPAAEEDKEKEEEFVPKPYIGRTITSNTKRKKAAEKKVPEKKPEPEKKKEVPDGQLSLLDLTMPSSKVS</sequence>
<feature type="compositionally biased region" description="Basic and acidic residues" evidence="1">
    <location>
        <begin position="291"/>
        <end position="308"/>
    </location>
</feature>
<dbReference type="OrthoDB" id="1937091at2"/>
<feature type="compositionally biased region" description="Acidic residues" evidence="1">
    <location>
        <begin position="63"/>
        <end position="92"/>
    </location>
</feature>
<evidence type="ECO:0000256" key="1">
    <source>
        <dbReference type="SAM" id="MobiDB-lite"/>
    </source>
</evidence>
<protein>
    <recommendedName>
        <fullName evidence="4">PcfK-like protein</fullName>
    </recommendedName>
</protein>
<proteinExistence type="predicted"/>
<evidence type="ECO:0000313" key="3">
    <source>
        <dbReference type="Proteomes" id="UP000001662"/>
    </source>
</evidence>
<evidence type="ECO:0000313" key="2">
    <source>
        <dbReference type="EMBL" id="ADL03722.1"/>
    </source>
</evidence>
<dbReference type="Proteomes" id="UP000001662">
    <property type="component" value="Chromosome"/>
</dbReference>
<reference evidence="2" key="1">
    <citation type="submission" date="2010-07" db="EMBL/GenBank/DDBJ databases">
        <title>Complete sequence of Clostridium saccharolyticum WM1.</title>
        <authorList>
            <consortium name="US DOE Joint Genome Institute"/>
            <person name="Lucas S."/>
            <person name="Copeland A."/>
            <person name="Lapidus A."/>
            <person name="Cheng J.-F."/>
            <person name="Bruce D."/>
            <person name="Goodwin L."/>
            <person name="Pitluck S."/>
            <person name="Chertkov O."/>
            <person name="Detter J.C."/>
            <person name="Han C."/>
            <person name="Tapia R."/>
            <person name="Land M."/>
            <person name="Hauser L."/>
            <person name="Chang Y.-J."/>
            <person name="Jeffries C."/>
            <person name="Kyrpides N."/>
            <person name="Ivanova N."/>
            <person name="Mikhailova N."/>
            <person name="Mouttaki H."/>
            <person name="Lin L."/>
            <person name="Zhou J."/>
            <person name="Hemme C.L."/>
            <person name="Woyke T."/>
        </authorList>
    </citation>
    <scope>NUCLEOTIDE SEQUENCE [LARGE SCALE GENOMIC DNA]</scope>
    <source>
        <strain evidence="2">WM1</strain>
    </source>
</reference>
<evidence type="ECO:0008006" key="4">
    <source>
        <dbReference type="Google" id="ProtNLM"/>
    </source>
</evidence>
<name>D9R7J3_LACSW</name>
<dbReference type="HOGENOM" id="CLU_069333_0_0_9"/>
<feature type="region of interest" description="Disordered" evidence="1">
    <location>
        <begin position="259"/>
        <end position="325"/>
    </location>
</feature>
<feature type="region of interest" description="Disordered" evidence="1">
    <location>
        <begin position="1"/>
        <end position="128"/>
    </location>
</feature>
<dbReference type="PaxDb" id="610130-Closa_1106"/>
<dbReference type="STRING" id="610130.Closa_1106"/>
<feature type="compositionally biased region" description="Basic and acidic residues" evidence="1">
    <location>
        <begin position="259"/>
        <end position="271"/>
    </location>
</feature>
<accession>D9R7J3</accession>
<dbReference type="RefSeq" id="WP_013271817.1">
    <property type="nucleotide sequence ID" value="NC_014376.1"/>
</dbReference>
<keyword evidence="3" id="KW-1185">Reference proteome</keyword>
<organism evidence="2 3">
    <name type="scientific">Lacrimispora saccharolytica (strain ATCC 35040 / DSM 2544 / NRCC 2533 / WM1)</name>
    <name type="common">Clostridium saccharolyticum</name>
    <dbReference type="NCBI Taxonomy" id="610130"/>
    <lineage>
        <taxon>Bacteria</taxon>
        <taxon>Bacillati</taxon>
        <taxon>Bacillota</taxon>
        <taxon>Clostridia</taxon>
        <taxon>Lachnospirales</taxon>
        <taxon>Lachnospiraceae</taxon>
        <taxon>Lacrimispora</taxon>
    </lineage>
</organism>
<dbReference type="EMBL" id="CP002109">
    <property type="protein sequence ID" value="ADL03722.1"/>
    <property type="molecule type" value="Genomic_DNA"/>
</dbReference>
<feature type="compositionally biased region" description="Basic and acidic residues" evidence="1">
    <location>
        <begin position="111"/>
        <end position="128"/>
    </location>
</feature>
<dbReference type="eggNOG" id="ENOG502ZA08">
    <property type="taxonomic scope" value="Bacteria"/>
</dbReference>
<dbReference type="AlphaFoldDB" id="D9R7J3"/>
<dbReference type="KEGG" id="csh:Closa_1106"/>